<gene>
    <name evidence="1" type="ORF">DAT39_007948</name>
</gene>
<comment type="caution">
    <text evidence="1">The sequence shown here is derived from an EMBL/GenBank/DDBJ whole genome shotgun (WGS) entry which is preliminary data.</text>
</comment>
<organism evidence="1 2">
    <name type="scientific">Clarias magur</name>
    <name type="common">Asian catfish</name>
    <name type="synonym">Macropteronotus magur</name>
    <dbReference type="NCBI Taxonomy" id="1594786"/>
    <lineage>
        <taxon>Eukaryota</taxon>
        <taxon>Metazoa</taxon>
        <taxon>Chordata</taxon>
        <taxon>Craniata</taxon>
        <taxon>Vertebrata</taxon>
        <taxon>Euteleostomi</taxon>
        <taxon>Actinopterygii</taxon>
        <taxon>Neopterygii</taxon>
        <taxon>Teleostei</taxon>
        <taxon>Ostariophysi</taxon>
        <taxon>Siluriformes</taxon>
        <taxon>Clariidae</taxon>
        <taxon>Clarias</taxon>
    </lineage>
</organism>
<keyword evidence="2" id="KW-1185">Reference proteome</keyword>
<feature type="non-terminal residue" evidence="1">
    <location>
        <position position="91"/>
    </location>
</feature>
<name>A0A8J4TQA4_CLAMG</name>
<sequence>VCMSFLYLHKAEGSECSATFHPGGTTKFHLHERVSSCNVYNWCADNTVVANEENLNHTIVLSRDAHSITFTTCYDNVTYKSACNGKIINCP</sequence>
<reference evidence="1" key="1">
    <citation type="submission" date="2020-07" db="EMBL/GenBank/DDBJ databases">
        <title>Clarias magur genome sequencing, assembly and annotation.</title>
        <authorList>
            <person name="Kushwaha B."/>
            <person name="Kumar R."/>
            <person name="Das P."/>
            <person name="Joshi C.G."/>
            <person name="Kumar D."/>
            <person name="Nagpure N.S."/>
            <person name="Pandey M."/>
            <person name="Agarwal S."/>
            <person name="Srivastava S."/>
            <person name="Singh M."/>
            <person name="Sahoo L."/>
            <person name="Jayasankar P."/>
            <person name="Meher P.K."/>
            <person name="Koringa P.G."/>
            <person name="Iquebal M.A."/>
            <person name="Das S.P."/>
            <person name="Bit A."/>
            <person name="Patnaik S."/>
            <person name="Patel N."/>
            <person name="Shah T.M."/>
            <person name="Hinsu A."/>
            <person name="Jena J.K."/>
        </authorList>
    </citation>
    <scope>NUCLEOTIDE SEQUENCE</scope>
    <source>
        <strain evidence="1">CIFAMagur01</strain>
        <tissue evidence="1">Testis</tissue>
    </source>
</reference>
<evidence type="ECO:0000313" key="1">
    <source>
        <dbReference type="EMBL" id="KAF5902336.1"/>
    </source>
</evidence>
<dbReference type="AlphaFoldDB" id="A0A8J4TQA4"/>
<dbReference type="Proteomes" id="UP000727407">
    <property type="component" value="Unassembled WGS sequence"/>
</dbReference>
<dbReference type="EMBL" id="QNUK01000092">
    <property type="protein sequence ID" value="KAF5902336.1"/>
    <property type="molecule type" value="Genomic_DNA"/>
</dbReference>
<evidence type="ECO:0000313" key="2">
    <source>
        <dbReference type="Proteomes" id="UP000727407"/>
    </source>
</evidence>
<accession>A0A8J4TQA4</accession>
<feature type="non-terminal residue" evidence="1">
    <location>
        <position position="1"/>
    </location>
</feature>
<proteinExistence type="predicted"/>
<protein>
    <submittedName>
        <fullName evidence="1">Uncharacterized protein</fullName>
    </submittedName>
</protein>